<reference evidence="1 2" key="1">
    <citation type="journal article" date="2019" name="Nat. Microbiol.">
        <title>Mediterranean grassland soil C-N compound turnover is dependent on rainfall and depth, and is mediated by genomically divergent microorganisms.</title>
        <authorList>
            <person name="Diamond S."/>
            <person name="Andeer P.F."/>
            <person name="Li Z."/>
            <person name="Crits-Christoph A."/>
            <person name="Burstein D."/>
            <person name="Anantharaman K."/>
            <person name="Lane K.R."/>
            <person name="Thomas B.C."/>
            <person name="Pan C."/>
            <person name="Northen T.R."/>
            <person name="Banfield J.F."/>
        </authorList>
    </citation>
    <scope>NUCLEOTIDE SEQUENCE [LARGE SCALE GENOMIC DNA]</scope>
    <source>
        <strain evidence="1">WS_2</strain>
    </source>
</reference>
<dbReference type="EMBL" id="VBOS01000444">
    <property type="protein sequence ID" value="TMQ49633.1"/>
    <property type="molecule type" value="Genomic_DNA"/>
</dbReference>
<dbReference type="InterPro" id="IPR007061">
    <property type="entry name" value="MST-like"/>
</dbReference>
<sequence length="189" mass="20792">MPKTETYTLEPAPGMKSGLVGLFLAQLDDQNKNLTDDTRGATPEELAWQAAPGMNTIGMLLAHIALVEVGWIGAAAVGLDFFKIDELPVKWADSGIPLAAGAAPPAALRGKDLAFYDDVLSRARAFTWRALAPLADADLARQRSRIRRDGTEVHYSVRWALYHVLEHEAGHYGQINLLRHQYRLAHARV</sequence>
<dbReference type="SUPFAM" id="SSF109854">
    <property type="entry name" value="DinB/YfiT-like putative metalloenzymes"/>
    <property type="match status" value="1"/>
</dbReference>
<proteinExistence type="predicted"/>
<evidence type="ECO:0000313" key="2">
    <source>
        <dbReference type="Proteomes" id="UP000317716"/>
    </source>
</evidence>
<dbReference type="Gene3D" id="1.20.120.450">
    <property type="entry name" value="dinb family like domain"/>
    <property type="match status" value="1"/>
</dbReference>
<protein>
    <submittedName>
        <fullName evidence="1">DUF664 domain-containing protein</fullName>
    </submittedName>
</protein>
<accession>A0A538SE30</accession>
<name>A0A538SE30_UNCEI</name>
<organism evidence="1 2">
    <name type="scientific">Eiseniibacteriota bacterium</name>
    <dbReference type="NCBI Taxonomy" id="2212470"/>
    <lineage>
        <taxon>Bacteria</taxon>
        <taxon>Candidatus Eiseniibacteriota</taxon>
    </lineage>
</organism>
<dbReference type="AlphaFoldDB" id="A0A538SE30"/>
<comment type="caution">
    <text evidence="1">The sequence shown here is derived from an EMBL/GenBank/DDBJ whole genome shotgun (WGS) entry which is preliminary data.</text>
</comment>
<evidence type="ECO:0000313" key="1">
    <source>
        <dbReference type="EMBL" id="TMQ49633.1"/>
    </source>
</evidence>
<dbReference type="InterPro" id="IPR034660">
    <property type="entry name" value="DinB/YfiT-like"/>
</dbReference>
<gene>
    <name evidence="1" type="ORF">E6K72_12185</name>
</gene>
<dbReference type="Pfam" id="PF04978">
    <property type="entry name" value="MST"/>
    <property type="match status" value="1"/>
</dbReference>
<dbReference type="Proteomes" id="UP000317716">
    <property type="component" value="Unassembled WGS sequence"/>
</dbReference>